<evidence type="ECO:0000256" key="1">
    <source>
        <dbReference type="SAM" id="MobiDB-lite"/>
    </source>
</evidence>
<evidence type="ECO:0000313" key="2">
    <source>
        <dbReference type="EMBL" id="KAF9405543.1"/>
    </source>
</evidence>
<protein>
    <submittedName>
        <fullName evidence="2">Uncharacterized protein</fullName>
    </submittedName>
</protein>
<accession>A0A835G118</accession>
<dbReference type="AlphaFoldDB" id="A0A835G118"/>
<gene>
    <name evidence="2" type="ORF">HW555_013765</name>
</gene>
<feature type="compositionally biased region" description="Basic and acidic residues" evidence="1">
    <location>
        <begin position="270"/>
        <end position="287"/>
    </location>
</feature>
<keyword evidence="3" id="KW-1185">Reference proteome</keyword>
<reference evidence="2" key="1">
    <citation type="submission" date="2020-08" db="EMBL/GenBank/DDBJ databases">
        <title>Spodoptera exigua strain:BAW_Kor-Di-RS1 Genome sequencing and assembly.</title>
        <authorList>
            <person name="Kim J."/>
            <person name="Nam H.Y."/>
            <person name="Kwon M."/>
            <person name="Choi J.H."/>
            <person name="Cho S.R."/>
            <person name="Kim G.-H."/>
        </authorList>
    </citation>
    <scope>NUCLEOTIDE SEQUENCE</scope>
    <source>
        <strain evidence="2">BAW_Kor-Di-RS1</strain>
        <tissue evidence="2">Whole-body</tissue>
    </source>
</reference>
<feature type="region of interest" description="Disordered" evidence="1">
    <location>
        <begin position="348"/>
        <end position="388"/>
    </location>
</feature>
<sequence>MAVIKASFLEGQILKQISNDKLHPNEERTLDIATKLFAKPKAVGKVPKIHFREPRVGTFTEFIQQAIQIINTYDDTTFGDFIDILDEEVGNYHYRGCKFSDLTKNHETRRVLQAKLNLISGLPVPQTRTNINAFADILRHERYNKKVKDFVDFINSLYGPETLDKFEKILNELEYYSKPKVRRLESNLAHVVKDGLRTLIFDYYTNLHVNAKIALKEKIQTILNQIQATSSSAFNINRIPYIPSSTNNFNVSANVITFPVHEFMPAHVTSEPRAEDRESSNDLKEASSMKARAKKREKEDLKQKEVDLHMGSEDVLDSSSNSIEYFQEKLRHVNTQRYVSLVTEGFDEVHSDNETDDERANDESDKTNQIEPVIRSKHIRKTQKTRKI</sequence>
<feature type="compositionally biased region" description="Basic residues" evidence="1">
    <location>
        <begin position="375"/>
        <end position="388"/>
    </location>
</feature>
<dbReference type="EMBL" id="JACKWZ010000720">
    <property type="protein sequence ID" value="KAF9405543.1"/>
    <property type="molecule type" value="Genomic_DNA"/>
</dbReference>
<proteinExistence type="predicted"/>
<evidence type="ECO:0000313" key="3">
    <source>
        <dbReference type="Proteomes" id="UP000648187"/>
    </source>
</evidence>
<organism evidence="2 3">
    <name type="scientific">Spodoptera exigua</name>
    <name type="common">Beet armyworm</name>
    <name type="synonym">Noctua fulgens</name>
    <dbReference type="NCBI Taxonomy" id="7107"/>
    <lineage>
        <taxon>Eukaryota</taxon>
        <taxon>Metazoa</taxon>
        <taxon>Ecdysozoa</taxon>
        <taxon>Arthropoda</taxon>
        <taxon>Hexapoda</taxon>
        <taxon>Insecta</taxon>
        <taxon>Pterygota</taxon>
        <taxon>Neoptera</taxon>
        <taxon>Endopterygota</taxon>
        <taxon>Lepidoptera</taxon>
        <taxon>Glossata</taxon>
        <taxon>Ditrysia</taxon>
        <taxon>Noctuoidea</taxon>
        <taxon>Noctuidae</taxon>
        <taxon>Amphipyrinae</taxon>
        <taxon>Spodoptera</taxon>
    </lineage>
</organism>
<feature type="region of interest" description="Disordered" evidence="1">
    <location>
        <begin position="269"/>
        <end position="304"/>
    </location>
</feature>
<name>A0A835G118_SPOEX</name>
<dbReference type="Proteomes" id="UP000648187">
    <property type="component" value="Unassembled WGS sequence"/>
</dbReference>
<comment type="caution">
    <text evidence="2">The sequence shown here is derived from an EMBL/GenBank/DDBJ whole genome shotgun (WGS) entry which is preliminary data.</text>
</comment>